<protein>
    <recommendedName>
        <fullName evidence="3 11">FAD:protein FMN transferase</fullName>
        <ecNumber evidence="2 11">2.7.1.180</ecNumber>
    </recommendedName>
    <alternativeName>
        <fullName evidence="9 11">Flavin transferase</fullName>
    </alternativeName>
</protein>
<proteinExistence type="inferred from homology"/>
<keyword evidence="5 11" id="KW-0808">Transferase</keyword>
<evidence type="ECO:0000313" key="13">
    <source>
        <dbReference type="Proteomes" id="UP000664357"/>
    </source>
</evidence>
<evidence type="ECO:0000256" key="3">
    <source>
        <dbReference type="ARBA" id="ARBA00016337"/>
    </source>
</evidence>
<reference evidence="12 13" key="2">
    <citation type="submission" date="2024-02" db="EMBL/GenBank/DDBJ databases">
        <title>The Genome Sequence of Enterococcus sp. DIV0159.</title>
        <authorList>
            <person name="Earl A."/>
            <person name="Manson A."/>
            <person name="Gilmore M."/>
            <person name="Sanders J."/>
            <person name="Shea T."/>
            <person name="Howe W."/>
            <person name="Livny J."/>
            <person name="Cuomo C."/>
            <person name="Neafsey D."/>
            <person name="Birren B."/>
        </authorList>
    </citation>
    <scope>NUCLEOTIDE SEQUENCE [LARGE SCALE GENOMIC DNA]</scope>
    <source>
        <strain evidence="12 13">665A</strain>
    </source>
</reference>
<dbReference type="EMBL" id="JAFREL020000002">
    <property type="protein sequence ID" value="MEO1771262.1"/>
    <property type="molecule type" value="Genomic_DNA"/>
</dbReference>
<evidence type="ECO:0000256" key="9">
    <source>
        <dbReference type="ARBA" id="ARBA00031306"/>
    </source>
</evidence>
<dbReference type="PIRSF" id="PIRSF006268">
    <property type="entry name" value="ApbE"/>
    <property type="match status" value="1"/>
</dbReference>
<dbReference type="InterPro" id="IPR003374">
    <property type="entry name" value="ApbE-like_sf"/>
</dbReference>
<dbReference type="Gene3D" id="3.10.520.10">
    <property type="entry name" value="ApbE-like domains"/>
    <property type="match status" value="1"/>
</dbReference>
<reference evidence="12 13" key="1">
    <citation type="submission" date="2021-03" db="EMBL/GenBank/DDBJ databases">
        <authorList>
            <person name="Gilmore M.S."/>
            <person name="Schwartzman J."/>
            <person name="Van Tyne D."/>
            <person name="Martin M."/>
            <person name="Earl A.M."/>
            <person name="Manson A.L."/>
            <person name="Straub T."/>
            <person name="Salamzade R."/>
            <person name="Saavedra J."/>
            <person name="Lebreton F."/>
            <person name="Prichula J."/>
            <person name="Schaufler K."/>
            <person name="Gaca A."/>
            <person name="Sgardioli B."/>
            <person name="Wagenaar J."/>
            <person name="Strong T."/>
        </authorList>
    </citation>
    <scope>NUCLEOTIDE SEQUENCE [LARGE SCALE GENOMIC DNA]</scope>
    <source>
        <strain evidence="12 13">665A</strain>
    </source>
</reference>
<keyword evidence="8 11" id="KW-0460">Magnesium</keyword>
<gene>
    <name evidence="12" type="ORF">JZO67_003241</name>
</gene>
<evidence type="ECO:0000256" key="5">
    <source>
        <dbReference type="ARBA" id="ARBA00022679"/>
    </source>
</evidence>
<comment type="caution">
    <text evidence="12">The sequence shown here is derived from an EMBL/GenBank/DDBJ whole genome shotgun (WGS) entry which is preliminary data.</text>
</comment>
<evidence type="ECO:0000313" key="12">
    <source>
        <dbReference type="EMBL" id="MEO1771262.1"/>
    </source>
</evidence>
<comment type="catalytic activity">
    <reaction evidence="10 11">
        <text>L-threonyl-[protein] + FAD = FMN-L-threonyl-[protein] + AMP + H(+)</text>
        <dbReference type="Rhea" id="RHEA:36847"/>
        <dbReference type="Rhea" id="RHEA-COMP:11060"/>
        <dbReference type="Rhea" id="RHEA-COMP:11061"/>
        <dbReference type="ChEBI" id="CHEBI:15378"/>
        <dbReference type="ChEBI" id="CHEBI:30013"/>
        <dbReference type="ChEBI" id="CHEBI:57692"/>
        <dbReference type="ChEBI" id="CHEBI:74257"/>
        <dbReference type="ChEBI" id="CHEBI:456215"/>
        <dbReference type="EC" id="2.7.1.180"/>
    </reaction>
</comment>
<evidence type="ECO:0000256" key="2">
    <source>
        <dbReference type="ARBA" id="ARBA00011955"/>
    </source>
</evidence>
<organism evidence="12 13">
    <name type="scientific">Candidatus Enterococcus ferrettii</name>
    <dbReference type="NCBI Taxonomy" id="2815324"/>
    <lineage>
        <taxon>Bacteria</taxon>
        <taxon>Bacillati</taxon>
        <taxon>Bacillota</taxon>
        <taxon>Bacilli</taxon>
        <taxon>Lactobacillales</taxon>
        <taxon>Enterococcaceae</taxon>
        <taxon>Enterococcus</taxon>
    </lineage>
</organism>
<evidence type="ECO:0000256" key="11">
    <source>
        <dbReference type="PIRNR" id="PIRNR006268"/>
    </source>
</evidence>
<evidence type="ECO:0000256" key="8">
    <source>
        <dbReference type="ARBA" id="ARBA00022842"/>
    </source>
</evidence>
<dbReference type="RefSeq" id="WP_242704574.1">
    <property type="nucleotide sequence ID" value="NZ_JAFREL020000002.1"/>
</dbReference>
<dbReference type="PANTHER" id="PTHR30040">
    <property type="entry name" value="THIAMINE BIOSYNTHESIS LIPOPROTEIN APBE"/>
    <property type="match status" value="1"/>
</dbReference>
<dbReference type="SUPFAM" id="SSF143631">
    <property type="entry name" value="ApbE-like"/>
    <property type="match status" value="1"/>
</dbReference>
<dbReference type="EC" id="2.7.1.180" evidence="2 11"/>
<accession>A0ABV0EVF3</accession>
<keyword evidence="13" id="KW-1185">Reference proteome</keyword>
<comment type="similarity">
    <text evidence="11">Belongs to the ApbE family.</text>
</comment>
<keyword evidence="4 11" id="KW-0285">Flavoprotein</keyword>
<dbReference type="Pfam" id="PF02424">
    <property type="entry name" value="ApbE"/>
    <property type="match status" value="1"/>
</dbReference>
<keyword evidence="6 11" id="KW-0479">Metal-binding</keyword>
<keyword evidence="7 11" id="KW-0274">FAD</keyword>
<evidence type="ECO:0000256" key="4">
    <source>
        <dbReference type="ARBA" id="ARBA00022630"/>
    </source>
</evidence>
<dbReference type="PANTHER" id="PTHR30040:SF2">
    <property type="entry name" value="FAD:PROTEIN FMN TRANSFERASE"/>
    <property type="match status" value="1"/>
</dbReference>
<comment type="cofactor">
    <cofactor evidence="1">
        <name>Mg(2+)</name>
        <dbReference type="ChEBI" id="CHEBI:18420"/>
    </cofactor>
</comment>
<evidence type="ECO:0000256" key="10">
    <source>
        <dbReference type="ARBA" id="ARBA00048540"/>
    </source>
</evidence>
<evidence type="ECO:0000256" key="7">
    <source>
        <dbReference type="ARBA" id="ARBA00022827"/>
    </source>
</evidence>
<evidence type="ECO:0000256" key="1">
    <source>
        <dbReference type="ARBA" id="ARBA00001946"/>
    </source>
</evidence>
<sequence length="312" mass="34905">MPLETRVLEMMGTVITLSIEHSEAQLLLEHAQKMLEDFQQRFSANQEDSELMKVNAQAGIKPVKVPTDLFNLIKKGRDMGISSHSKLNIAIGPLIKLWHIGFNDARVPTVQEIEEKLALVHLEDIELNEADQTVFLRQKGMEIDLGALAKGYFADQLKNYFQTKGVQSGIIDLGGNVLTIGESTKNPEGVWQIGIQNPMEERGNLVAVIKSKDQSVVTSGIYERVLKSGEKKYHHIFDSVTGYPVDNDIASLTIVSDQSLDGEFWTTILFHESPGKALNWLNQMPQIEGMVISRTNELFVSDKLKPHVVLLE</sequence>
<dbReference type="InterPro" id="IPR024932">
    <property type="entry name" value="ApbE"/>
</dbReference>
<name>A0ABV0EVF3_9ENTE</name>
<dbReference type="GO" id="GO:0016740">
    <property type="term" value="F:transferase activity"/>
    <property type="evidence" value="ECO:0007669"/>
    <property type="project" value="UniProtKB-KW"/>
</dbReference>
<evidence type="ECO:0000256" key="6">
    <source>
        <dbReference type="ARBA" id="ARBA00022723"/>
    </source>
</evidence>
<dbReference type="Proteomes" id="UP000664357">
    <property type="component" value="Unassembled WGS sequence"/>
</dbReference>